<dbReference type="GeneID" id="92089984"/>
<evidence type="ECO:0000313" key="4">
    <source>
        <dbReference type="Proteomes" id="UP001480595"/>
    </source>
</evidence>
<feature type="transmembrane region" description="Helical" evidence="2">
    <location>
        <begin position="65"/>
        <end position="85"/>
    </location>
</feature>
<sequence length="98" mass="11011">MLSSISKAAVLPSRNLRHLSRAQQHAAFSSSSRLTNKPNNNRQDDEPQIPGFKVSHIMSTRRGRIIFYTAVTILATMESLTWLNVAPKIFSKKTEGQE</sequence>
<reference evidence="3 4" key="1">
    <citation type="submission" date="2023-01" db="EMBL/GenBank/DDBJ databases">
        <title>Analysis of 21 Apiospora genomes using comparative genomics revels a genus with tremendous synthesis potential of carbohydrate active enzymes and secondary metabolites.</title>
        <authorList>
            <person name="Sorensen T."/>
        </authorList>
    </citation>
    <scope>NUCLEOTIDE SEQUENCE [LARGE SCALE GENOMIC DNA]</scope>
    <source>
        <strain evidence="3 4">CBS 135458</strain>
    </source>
</reference>
<evidence type="ECO:0000256" key="2">
    <source>
        <dbReference type="SAM" id="Phobius"/>
    </source>
</evidence>
<evidence type="ECO:0000313" key="3">
    <source>
        <dbReference type="EMBL" id="KAK8068896.1"/>
    </source>
</evidence>
<proteinExistence type="predicted"/>
<keyword evidence="4" id="KW-1185">Reference proteome</keyword>
<gene>
    <name evidence="3" type="ORF">PG994_005512</name>
</gene>
<feature type="region of interest" description="Disordered" evidence="1">
    <location>
        <begin position="21"/>
        <end position="51"/>
    </location>
</feature>
<organism evidence="3 4">
    <name type="scientific">Apiospora phragmitis</name>
    <dbReference type="NCBI Taxonomy" id="2905665"/>
    <lineage>
        <taxon>Eukaryota</taxon>
        <taxon>Fungi</taxon>
        <taxon>Dikarya</taxon>
        <taxon>Ascomycota</taxon>
        <taxon>Pezizomycotina</taxon>
        <taxon>Sordariomycetes</taxon>
        <taxon>Xylariomycetidae</taxon>
        <taxon>Amphisphaeriales</taxon>
        <taxon>Apiosporaceae</taxon>
        <taxon>Apiospora</taxon>
    </lineage>
</organism>
<keyword evidence="2" id="KW-0472">Membrane</keyword>
<protein>
    <submittedName>
        <fullName evidence="3">Uncharacterized protein</fullName>
    </submittedName>
</protein>
<keyword evidence="2" id="KW-1133">Transmembrane helix</keyword>
<dbReference type="RefSeq" id="XP_066716190.1">
    <property type="nucleotide sequence ID" value="XM_066856921.1"/>
</dbReference>
<dbReference type="EMBL" id="JAQQWL010000006">
    <property type="protein sequence ID" value="KAK8068896.1"/>
    <property type="molecule type" value="Genomic_DNA"/>
</dbReference>
<name>A0ABR1VCF6_9PEZI</name>
<comment type="caution">
    <text evidence="3">The sequence shown here is derived from an EMBL/GenBank/DDBJ whole genome shotgun (WGS) entry which is preliminary data.</text>
</comment>
<evidence type="ECO:0000256" key="1">
    <source>
        <dbReference type="SAM" id="MobiDB-lite"/>
    </source>
</evidence>
<dbReference type="Proteomes" id="UP001480595">
    <property type="component" value="Unassembled WGS sequence"/>
</dbReference>
<feature type="compositionally biased region" description="Polar residues" evidence="1">
    <location>
        <begin position="21"/>
        <end position="41"/>
    </location>
</feature>
<accession>A0ABR1VCF6</accession>
<keyword evidence="2" id="KW-0812">Transmembrane</keyword>